<feature type="transmembrane region" description="Helical" evidence="1">
    <location>
        <begin position="73"/>
        <end position="93"/>
    </location>
</feature>
<proteinExistence type="predicted"/>
<keyword evidence="1" id="KW-0812">Transmembrane</keyword>
<dbReference type="Proteomes" id="UP000229498">
    <property type="component" value="Unassembled WGS sequence"/>
</dbReference>
<feature type="transmembrane region" description="Helical" evidence="1">
    <location>
        <begin position="38"/>
        <end position="61"/>
    </location>
</feature>
<dbReference type="RefSeq" id="WP_109792225.1">
    <property type="nucleotide sequence ID" value="NZ_PHIG01000039.1"/>
</dbReference>
<reference evidence="2 3" key="1">
    <citation type="submission" date="2017-11" db="EMBL/GenBank/DDBJ databases">
        <title>Draft genome sequence of Rhizobiales bacterium SY3-13.</title>
        <authorList>
            <person name="Sun C."/>
        </authorList>
    </citation>
    <scope>NUCLEOTIDE SEQUENCE [LARGE SCALE GENOMIC DNA]</scope>
    <source>
        <strain evidence="2 3">SY3-13</strain>
    </source>
</reference>
<accession>A0A2M9FZG3</accession>
<dbReference type="EMBL" id="PHIG01000039">
    <property type="protein sequence ID" value="PJK28814.1"/>
    <property type="molecule type" value="Genomic_DNA"/>
</dbReference>
<gene>
    <name evidence="2" type="ORF">CVT23_15905</name>
</gene>
<comment type="caution">
    <text evidence="2">The sequence shown here is derived from an EMBL/GenBank/DDBJ whole genome shotgun (WGS) entry which is preliminary data.</text>
</comment>
<evidence type="ECO:0000256" key="1">
    <source>
        <dbReference type="SAM" id="Phobius"/>
    </source>
</evidence>
<keyword evidence="3" id="KW-1185">Reference proteome</keyword>
<evidence type="ECO:0000313" key="2">
    <source>
        <dbReference type="EMBL" id="PJK28814.1"/>
    </source>
</evidence>
<organism evidence="2 3">
    <name type="scientific">Minwuia thermotolerans</name>
    <dbReference type="NCBI Taxonomy" id="2056226"/>
    <lineage>
        <taxon>Bacteria</taxon>
        <taxon>Pseudomonadati</taxon>
        <taxon>Pseudomonadota</taxon>
        <taxon>Alphaproteobacteria</taxon>
        <taxon>Minwuiales</taxon>
        <taxon>Minwuiaceae</taxon>
        <taxon>Minwuia</taxon>
    </lineage>
</organism>
<dbReference type="AlphaFoldDB" id="A0A2M9FZG3"/>
<name>A0A2M9FZG3_9PROT</name>
<sequence>MLSQFLPPELLGDLQKLLEAEGNRVQVRARGAAIRSGVGLFAALLGFAALMFLGVGLYVHLTAHVSPLSAASIVAAGLAGVACLSLGLAMYFVNRRKALQAKARAEAARATVNADLLKLVGGIQATGVPPLALLAGALAVGVVSGMTSKDDQ</sequence>
<keyword evidence="1" id="KW-1133">Transmembrane helix</keyword>
<keyword evidence="1" id="KW-0472">Membrane</keyword>
<evidence type="ECO:0000313" key="3">
    <source>
        <dbReference type="Proteomes" id="UP000229498"/>
    </source>
</evidence>
<protein>
    <submittedName>
        <fullName evidence="2">Uncharacterized protein</fullName>
    </submittedName>
</protein>